<keyword evidence="4 7" id="KW-0472">Membrane</keyword>
<dbReference type="CDD" id="cd06462">
    <property type="entry name" value="Peptidase_S24_S26"/>
    <property type="match status" value="1"/>
</dbReference>
<dbReference type="InterPro" id="IPR001733">
    <property type="entry name" value="Peptidase_S26B"/>
</dbReference>
<evidence type="ECO:0000313" key="11">
    <source>
        <dbReference type="Proteomes" id="UP000270112"/>
    </source>
</evidence>
<feature type="transmembrane region" description="Helical" evidence="7">
    <location>
        <begin position="12"/>
        <end position="37"/>
    </location>
</feature>
<dbReference type="InterPro" id="IPR036286">
    <property type="entry name" value="LexA/Signal_pep-like_sf"/>
</dbReference>
<dbReference type="PANTHER" id="PTHR10806">
    <property type="entry name" value="SIGNAL PEPTIDASE COMPLEX CATALYTIC SUBUNIT SEC11"/>
    <property type="match status" value="1"/>
</dbReference>
<keyword evidence="2 7" id="KW-0812">Transmembrane</keyword>
<evidence type="ECO:0000313" key="9">
    <source>
        <dbReference type="EMBL" id="RNM42341.1"/>
    </source>
</evidence>
<dbReference type="GO" id="GO:0009003">
    <property type="term" value="F:signal peptidase activity"/>
    <property type="evidence" value="ECO:0007669"/>
    <property type="project" value="UniProtKB-EC"/>
</dbReference>
<dbReference type="EMBL" id="PPTT01000001">
    <property type="protein sequence ID" value="RDB71734.1"/>
    <property type="molecule type" value="Genomic_DNA"/>
</dbReference>
<reference evidence="11" key="2">
    <citation type="submission" date="2018-05" db="EMBL/GenBank/DDBJ databases">
        <title>Genome Sequencing of selected type strains of the family Eggerthellaceae.</title>
        <authorList>
            <person name="Danylec N."/>
            <person name="Stoll D.A."/>
            <person name="Doetsch A."/>
            <person name="Huch M."/>
        </authorList>
    </citation>
    <scope>NUCLEOTIDE SEQUENCE [LARGE SCALE GENOMIC DNA]</scope>
    <source>
        <strain evidence="11">DSM 16107</strain>
    </source>
</reference>
<evidence type="ECO:0000256" key="2">
    <source>
        <dbReference type="ARBA" id="ARBA00022692"/>
    </source>
</evidence>
<reference evidence="8 10" key="1">
    <citation type="journal article" date="2018" name="Elife">
        <title>Discovery and characterization of a prevalent human gut bacterial enzyme sufficient for the inactivation of a family of plant toxins.</title>
        <authorList>
            <person name="Koppel N."/>
            <person name="Bisanz J.E."/>
            <person name="Pandelia M.E."/>
            <person name="Turnbaugh P.J."/>
            <person name="Balskus E.P."/>
        </authorList>
    </citation>
    <scope>NUCLEOTIDE SEQUENCE [LARGE SCALE GENOMIC DNA]</scope>
    <source>
        <strain evidence="8 10">DSM 16107</strain>
    </source>
</reference>
<dbReference type="Proteomes" id="UP000270112">
    <property type="component" value="Unassembled WGS sequence"/>
</dbReference>
<dbReference type="AlphaFoldDB" id="A0A3N0IZD3"/>
<name>A0A3N0IZD3_9ACTN</name>
<evidence type="ECO:0000256" key="4">
    <source>
        <dbReference type="ARBA" id="ARBA00023136"/>
    </source>
</evidence>
<dbReference type="GO" id="GO:0016020">
    <property type="term" value="C:membrane"/>
    <property type="evidence" value="ECO:0007669"/>
    <property type="project" value="UniProtKB-SubCell"/>
</dbReference>
<evidence type="ECO:0000256" key="6">
    <source>
        <dbReference type="SAM" id="MobiDB-lite"/>
    </source>
</evidence>
<evidence type="ECO:0000256" key="1">
    <source>
        <dbReference type="ARBA" id="ARBA00004370"/>
    </source>
</evidence>
<feature type="region of interest" description="Disordered" evidence="6">
    <location>
        <begin position="164"/>
        <end position="185"/>
    </location>
</feature>
<evidence type="ECO:0000256" key="3">
    <source>
        <dbReference type="ARBA" id="ARBA00022989"/>
    </source>
</evidence>
<dbReference type="NCBIfam" id="TIGR02228">
    <property type="entry name" value="sigpep_I_arch"/>
    <property type="match status" value="1"/>
</dbReference>
<dbReference type="SUPFAM" id="SSF51306">
    <property type="entry name" value="LexA/Signal peptidase"/>
    <property type="match status" value="1"/>
</dbReference>
<accession>A0A3N0IZD3</accession>
<evidence type="ECO:0000256" key="7">
    <source>
        <dbReference type="SAM" id="Phobius"/>
    </source>
</evidence>
<protein>
    <recommendedName>
        <fullName evidence="5">Signal peptidase I</fullName>
        <ecNumber evidence="5">3.4.21.89</ecNumber>
    </recommendedName>
</protein>
<dbReference type="EC" id="3.4.21.89" evidence="5"/>
<dbReference type="GO" id="GO:0004252">
    <property type="term" value="F:serine-type endopeptidase activity"/>
    <property type="evidence" value="ECO:0007669"/>
    <property type="project" value="UniProtKB-UniRule"/>
</dbReference>
<feature type="transmembrane region" description="Helical" evidence="7">
    <location>
        <begin position="141"/>
        <end position="160"/>
    </location>
</feature>
<dbReference type="PANTHER" id="PTHR10806:SF6">
    <property type="entry name" value="SIGNAL PEPTIDASE COMPLEX CATALYTIC SUBUNIT SEC11"/>
    <property type="match status" value="1"/>
</dbReference>
<gene>
    <name evidence="8" type="ORF">C1876_00055</name>
    <name evidence="9" type="ORF">DMP09_05250</name>
</gene>
<dbReference type="RefSeq" id="WP_114544680.1">
    <property type="nucleotide sequence ID" value="NZ_PPTT01000001.1"/>
</dbReference>
<evidence type="ECO:0000313" key="10">
    <source>
        <dbReference type="Proteomes" id="UP000253817"/>
    </source>
</evidence>
<proteinExistence type="predicted"/>
<evidence type="ECO:0000313" key="8">
    <source>
        <dbReference type="EMBL" id="RDB71734.1"/>
    </source>
</evidence>
<dbReference type="Proteomes" id="UP000253817">
    <property type="component" value="Unassembled WGS sequence"/>
</dbReference>
<organism evidence="9 11">
    <name type="scientific">Eggerthella sinensis</name>
    <dbReference type="NCBI Taxonomy" id="242230"/>
    <lineage>
        <taxon>Bacteria</taxon>
        <taxon>Bacillati</taxon>
        <taxon>Actinomycetota</taxon>
        <taxon>Coriobacteriia</taxon>
        <taxon>Eggerthellales</taxon>
        <taxon>Eggerthellaceae</taxon>
        <taxon>Eggerthella</taxon>
    </lineage>
</organism>
<dbReference type="OrthoDB" id="3178064at2"/>
<comment type="caution">
    <text evidence="9">The sequence shown here is derived from an EMBL/GenBank/DDBJ whole genome shotgun (WGS) entry which is preliminary data.</text>
</comment>
<evidence type="ECO:0000256" key="5">
    <source>
        <dbReference type="NCBIfam" id="TIGR02228"/>
    </source>
</evidence>
<comment type="subcellular location">
    <subcellularLocation>
        <location evidence="1">Membrane</location>
    </subcellularLocation>
</comment>
<keyword evidence="10" id="KW-1185">Reference proteome</keyword>
<reference evidence="9" key="3">
    <citation type="journal article" date="2019" name="Microbiol. Resour. Announc.">
        <title>Draft Genome Sequences of Type Strains of Gordonibacter faecihominis, Paraeggerthella hongkongensis, Parvibacter caecicola,Slackia equolifaciens, Slackia faecicanis, and Slackia isoflavoniconvertens.</title>
        <authorList>
            <person name="Danylec N."/>
            <person name="Stoll D.A."/>
            <person name="Dotsch A."/>
            <person name="Huch M."/>
        </authorList>
    </citation>
    <scope>NUCLEOTIDE SEQUENCE</scope>
    <source>
        <strain evidence="9">DSM 16107</strain>
    </source>
</reference>
<keyword evidence="3 7" id="KW-1133">Transmembrane helix</keyword>
<dbReference type="GO" id="GO:0006465">
    <property type="term" value="P:signal peptide processing"/>
    <property type="evidence" value="ECO:0007669"/>
    <property type="project" value="UniProtKB-UniRule"/>
</dbReference>
<sequence>MLHRIWNTFGIIVIGIGLALVVAFVGVRAVGLTPYAVLSGSMEPRYPTGSLIYVQHATPADVTAGDAITFRLDSGTLVTHEVYDVDEARQQFFTQGIANKNADGSTLHDAAPVPFTALVGKPVAALPLLGYVNVACTTPPGIFVIIAALGVFIGTSLIIGRAKTRPSPERSSTWKRPSTKRGSRS</sequence>
<dbReference type="EMBL" id="QICC01000014">
    <property type="protein sequence ID" value="RNM42341.1"/>
    <property type="molecule type" value="Genomic_DNA"/>
</dbReference>